<feature type="transmembrane region" description="Helical" evidence="2">
    <location>
        <begin position="54"/>
        <end position="81"/>
    </location>
</feature>
<organism evidence="3 4">
    <name type="scientific">Rohdeia mirabilis</name>
    <dbReference type="NCBI Taxonomy" id="2528008"/>
    <lineage>
        <taxon>Bacteria</taxon>
        <taxon>Pseudomonadati</taxon>
        <taxon>Planctomycetota</taxon>
        <taxon>Planctomycetia</taxon>
        <taxon>Planctomycetia incertae sedis</taxon>
        <taxon>Rohdeia</taxon>
    </lineage>
</organism>
<dbReference type="OrthoDB" id="9890157at2"/>
<evidence type="ECO:0000256" key="2">
    <source>
        <dbReference type="SAM" id="Phobius"/>
    </source>
</evidence>
<dbReference type="EMBL" id="CP036290">
    <property type="protein sequence ID" value="QDU83341.1"/>
    <property type="molecule type" value="Genomic_DNA"/>
</dbReference>
<dbReference type="InterPro" id="IPR008023">
    <property type="entry name" value="DUF748"/>
</dbReference>
<feature type="compositionally biased region" description="Low complexity" evidence="1">
    <location>
        <begin position="398"/>
        <end position="432"/>
    </location>
</feature>
<keyword evidence="2" id="KW-1133">Transmembrane helix</keyword>
<feature type="compositionally biased region" description="Low complexity" evidence="1">
    <location>
        <begin position="888"/>
        <end position="915"/>
    </location>
</feature>
<accession>A0A518CVT4</accession>
<keyword evidence="2" id="KW-0812">Transmembrane</keyword>
<feature type="region of interest" description="Disordered" evidence="1">
    <location>
        <begin position="885"/>
        <end position="918"/>
    </location>
</feature>
<sequence>MSARKKHSQHDTRTSAKSTVNTSNETTDANASTPTPPAAAPPAKRRFRRTRRALFVLVVLALVVRFSLTTVITSVATSWAADQGLDLEIEELDLALLSGGVHIWGLTVSKDGERALAMESIDLDVEMRALFDGDVVVRRFEVDGVDARLERAEDGRLTLLDGFVPSAAPTEVADDEPSEHVPLESLELPVAILGARVQRVHVEWTDRAVVPNVEMVADLDLSISDLGVSGETARARLRFEAPGAVDRIALDATLASAREFLRANVSLDFTGLEGDRVTAYLDAAGLEAPDRGQNLRLEANADLALKGPDQLEGAVELVQSLGTPAGVGTSSWLELARVTAHFAPDDRGTRIDVDATGLRLAADRAVDGRLVVAGFTLGATPDDAVDEGSAATDDADPADSTASNTNSTPDANATDDAAASGAPTADSPTPASPIRLATAKLVDARIALTDRAVGADTPGSEPVQLVLEITELGADLDGADGATELSATLGAPGVFGAARIEGSIAAAGGRASVSIDAITLERLRPYLAAADMEPTGASTGLELSVQFESASGSTTARVTELALVDGPRTPLTAARIEFSEKNGVIDAAVVGLVVRATSEAPGRTAFGPLRMGRVPVVAQEAGDTGDEGAAANGATEPDATATPGADASFRPEPIVVELDARVAGFDTSGNGGTGTLSLEIRAPGLVDRMSVEGEISEPDKDLRVDATLAVEGLRERALGALRPDPEEAARGLSAQLALRMQPDRAGGERLEARIDALDLDGQLAAESIVLEGLLGGPADQNGGRPVLTGTLRASGLAAPEFELESGTLGLEIAVSKVDGADHVDVANLVVEDGRTSLHIANVALVAHSEANGTFVETAHVLGVEVDAIRREDGALEVAGLTLVPPTTPAGTSSNATTGTTGRGVAPAATEVATAPTRRRESPRLALGSLIVDIARLEILDEANGTTTRARLHLENAEPSVLFDPQGEEEPLALKLEAALEPGVGSLTLDLLATPDEAGLALALGLRVEGLDAAGWVQAWPPLGDTLAPEGVENGRLALDVTARLDAPRTDATGFDLRRMSNAVIEVRDLAFHPTPDAEGPKFELALARTQIRSLGSSTAPLRLGEVELSGAVLDVEQRADGLAIAGLVLRTPAPVETSKDTANVSPPAGQVPAAGAAGDAASTSAGKPASNGTAPSSPAPTGGGLTIDHFQWTGLDLSYTDLTATPVVRLPLEDFEVDVRQLAIGTPARRPLQFRAGLRGGAVDLPEPRTEGSFLGNLTRELTGNAKEQRSERRWIDELLVSGRILPGSSPDGWVRAEVFGFELMAIQGLAAGGGVDIGAGTVDTNVRIDLRGARGQRVKSRTTFTSLSVSEPANGPISRFLRLPAPLDTVLWVLRNERGEQVIPLTFTIDESGVSTTELVSQGTQALVRLITDALASSPLRLGGGLLDFVGLDPFGSSDETPNVGPPIELEFDVGDTRLTAAAQAQVTEILRALGKDDALVYRVGHRFVPGDIERARALAIPDVEESRALARRLEVERDETVLQLAFERERLARLVATGARAEADELTAALRTAAARLDGVEGSLDTLYELSIPADERTQAKRVAAAAQRLAERRFEALVRELFARGAGDELARLQFARPRLDDLVGGEDEATADAGADASEAADANGAAQRAVLVFTPRVR</sequence>
<protein>
    <recommendedName>
        <fullName evidence="5">DUF748 domain-containing protein</fullName>
    </recommendedName>
</protein>
<feature type="compositionally biased region" description="Low complexity" evidence="1">
    <location>
        <begin position="621"/>
        <end position="636"/>
    </location>
</feature>
<gene>
    <name evidence="3" type="ORF">Pla163_04400</name>
</gene>
<keyword evidence="4" id="KW-1185">Reference proteome</keyword>
<evidence type="ECO:0000313" key="4">
    <source>
        <dbReference type="Proteomes" id="UP000319342"/>
    </source>
</evidence>
<name>A0A518CVT4_9BACT</name>
<evidence type="ECO:0008006" key="5">
    <source>
        <dbReference type="Google" id="ProtNLM"/>
    </source>
</evidence>
<dbReference type="Proteomes" id="UP000319342">
    <property type="component" value="Chromosome"/>
</dbReference>
<feature type="region of interest" description="Disordered" evidence="1">
    <location>
        <begin position="381"/>
        <end position="432"/>
    </location>
</feature>
<feature type="region of interest" description="Disordered" evidence="1">
    <location>
        <begin position="1136"/>
        <end position="1185"/>
    </location>
</feature>
<dbReference type="Pfam" id="PF05359">
    <property type="entry name" value="DUF748"/>
    <property type="match status" value="1"/>
</dbReference>
<proteinExistence type="predicted"/>
<evidence type="ECO:0000313" key="3">
    <source>
        <dbReference type="EMBL" id="QDU83341.1"/>
    </source>
</evidence>
<dbReference type="RefSeq" id="WP_145182856.1">
    <property type="nucleotide sequence ID" value="NZ_CP036290.1"/>
</dbReference>
<feature type="compositionally biased region" description="Low complexity" evidence="1">
    <location>
        <begin position="1145"/>
        <end position="1166"/>
    </location>
</feature>
<feature type="compositionally biased region" description="Polar residues" evidence="1">
    <location>
        <begin position="15"/>
        <end position="30"/>
    </location>
</feature>
<feature type="region of interest" description="Disordered" evidence="1">
    <location>
        <begin position="1"/>
        <end position="45"/>
    </location>
</feature>
<reference evidence="3 4" key="1">
    <citation type="submission" date="2019-02" db="EMBL/GenBank/DDBJ databases">
        <title>Deep-cultivation of Planctomycetes and their phenomic and genomic characterization uncovers novel biology.</title>
        <authorList>
            <person name="Wiegand S."/>
            <person name="Jogler M."/>
            <person name="Boedeker C."/>
            <person name="Pinto D."/>
            <person name="Vollmers J."/>
            <person name="Rivas-Marin E."/>
            <person name="Kohn T."/>
            <person name="Peeters S.H."/>
            <person name="Heuer A."/>
            <person name="Rast P."/>
            <person name="Oberbeckmann S."/>
            <person name="Bunk B."/>
            <person name="Jeske O."/>
            <person name="Meyerdierks A."/>
            <person name="Storesund J.E."/>
            <person name="Kallscheuer N."/>
            <person name="Luecker S."/>
            <person name="Lage O.M."/>
            <person name="Pohl T."/>
            <person name="Merkel B.J."/>
            <person name="Hornburger P."/>
            <person name="Mueller R.-W."/>
            <person name="Bruemmer F."/>
            <person name="Labrenz M."/>
            <person name="Spormann A.M."/>
            <person name="Op den Camp H."/>
            <person name="Overmann J."/>
            <person name="Amann R."/>
            <person name="Jetten M.S.M."/>
            <person name="Mascher T."/>
            <person name="Medema M.H."/>
            <person name="Devos D.P."/>
            <person name="Kaster A.-K."/>
            <person name="Ovreas L."/>
            <person name="Rohde M."/>
            <person name="Galperin M.Y."/>
            <person name="Jogler C."/>
        </authorList>
    </citation>
    <scope>NUCLEOTIDE SEQUENCE [LARGE SCALE GENOMIC DNA]</scope>
    <source>
        <strain evidence="3 4">Pla163</strain>
    </source>
</reference>
<keyword evidence="2" id="KW-0472">Membrane</keyword>
<evidence type="ECO:0000256" key="1">
    <source>
        <dbReference type="SAM" id="MobiDB-lite"/>
    </source>
</evidence>
<feature type="region of interest" description="Disordered" evidence="1">
    <location>
        <begin position="621"/>
        <end position="647"/>
    </location>
</feature>